<dbReference type="GO" id="GO:0007165">
    <property type="term" value="P:signal transduction"/>
    <property type="evidence" value="ECO:0007669"/>
    <property type="project" value="UniProtKB-KW"/>
</dbReference>
<dbReference type="PANTHER" id="PTHR32089">
    <property type="entry name" value="METHYL-ACCEPTING CHEMOTAXIS PROTEIN MCPB"/>
    <property type="match status" value="1"/>
</dbReference>
<dbReference type="InterPro" id="IPR004089">
    <property type="entry name" value="MCPsignal_dom"/>
</dbReference>
<keyword evidence="6 10" id="KW-0472">Membrane</keyword>
<dbReference type="GO" id="GO:0004888">
    <property type="term" value="F:transmembrane signaling receptor activity"/>
    <property type="evidence" value="ECO:0007669"/>
    <property type="project" value="InterPro"/>
</dbReference>
<sequence length="566" mass="62776">MGFKDLKIKYKIWSLIVLAIGIVVLLEIISANTLKNQLLTEKKIKTRHVVESVFGVLSHYHDLYKEGKLSDADAKSQAISVIKKLRYEGKEYFWINDDKLPYPTMIMHPTVTSLDGKVLDDPKFNCATMMQEGKEDKVINTDGKKNLFQAMVEVTKTAEEGYVTYLWPKPLAGGGTTKETYPKISYVKKFAPWGWIIGSGIYIDDVYDIFYSHLKKIALQLVFLVIFLSFIGFLIAKSITSPITNMLAIQNSVAEGNLNVKISLNRKDEIGQMANTLNRMIESLRGMIEKIRLSVNDVETSSSNISRKITQEEMKAQDLSEQMHRIAVSTEEMSQTITDIAKNASVASESSTEAASIATEGKKTTNTAVQMIKHAHASTNELSKMIEGLNSKVSEIGQILIVIKDIADQTNLLALNAAIEAARAGEQGRGFAVVADEVRKLAERTIKATDEISKTILSVQEESRKTTASMADAANEVSQATSFIEEVNKTLDSILVSAQKVKDQVTQIATAVEEQSAASDEIARNIEMISNISKEREKIGQQLNEDIQMLGKVSENLKQIMSSFKL</sequence>
<evidence type="ECO:0000256" key="6">
    <source>
        <dbReference type="ARBA" id="ARBA00023136"/>
    </source>
</evidence>
<dbReference type="CDD" id="cd11386">
    <property type="entry name" value="MCP_signal"/>
    <property type="match status" value="1"/>
</dbReference>
<dbReference type="CDD" id="cd06225">
    <property type="entry name" value="HAMP"/>
    <property type="match status" value="1"/>
</dbReference>
<feature type="domain" description="T-SNARE coiled-coil homology" evidence="12">
    <location>
        <begin position="481"/>
        <end position="527"/>
    </location>
</feature>
<gene>
    <name evidence="14" type="ORF">ENV75_04400</name>
</gene>
<evidence type="ECO:0000256" key="10">
    <source>
        <dbReference type="SAM" id="Phobius"/>
    </source>
</evidence>
<dbReference type="PROSITE" id="PS50192">
    <property type="entry name" value="T_SNARE"/>
    <property type="match status" value="1"/>
</dbReference>
<feature type="domain" description="HAMP" evidence="13">
    <location>
        <begin position="237"/>
        <end position="289"/>
    </location>
</feature>
<dbReference type="Pfam" id="PF00672">
    <property type="entry name" value="HAMP"/>
    <property type="match status" value="1"/>
</dbReference>
<evidence type="ECO:0000259" key="13">
    <source>
        <dbReference type="PROSITE" id="PS50885"/>
    </source>
</evidence>
<dbReference type="InterPro" id="IPR004090">
    <property type="entry name" value="Chemotax_Me-accpt_rcpt"/>
</dbReference>
<dbReference type="Gene3D" id="3.30.450.20">
    <property type="entry name" value="PAS domain"/>
    <property type="match status" value="1"/>
</dbReference>
<dbReference type="SUPFAM" id="SSF58104">
    <property type="entry name" value="Methyl-accepting chemotaxis protein (MCP) signaling domain"/>
    <property type="match status" value="1"/>
</dbReference>
<dbReference type="AlphaFoldDB" id="A0A7C4AJR4"/>
<comment type="similarity">
    <text evidence="8">Belongs to the methyl-accepting chemotaxis (MCP) protein family.</text>
</comment>
<proteinExistence type="inferred from homology"/>
<dbReference type="GO" id="GO:0006935">
    <property type="term" value="P:chemotaxis"/>
    <property type="evidence" value="ECO:0007669"/>
    <property type="project" value="InterPro"/>
</dbReference>
<comment type="caution">
    <text evidence="14">The sequence shown here is derived from an EMBL/GenBank/DDBJ whole genome shotgun (WGS) entry which is preliminary data.</text>
</comment>
<dbReference type="EMBL" id="DTHO01000048">
    <property type="protein sequence ID" value="HGG99673.1"/>
    <property type="molecule type" value="Genomic_DNA"/>
</dbReference>
<dbReference type="InterPro" id="IPR033480">
    <property type="entry name" value="sCache_2"/>
</dbReference>
<dbReference type="SMART" id="SM01049">
    <property type="entry name" value="Cache_2"/>
    <property type="match status" value="1"/>
</dbReference>
<keyword evidence="4 10" id="KW-0812">Transmembrane</keyword>
<reference evidence="14" key="1">
    <citation type="journal article" date="2020" name="mSystems">
        <title>Genome- and Community-Level Interaction Insights into Carbon Utilization and Element Cycling Functions of Hydrothermarchaeota in Hydrothermal Sediment.</title>
        <authorList>
            <person name="Zhou Z."/>
            <person name="Liu Y."/>
            <person name="Xu W."/>
            <person name="Pan J."/>
            <person name="Luo Z.H."/>
            <person name="Li M."/>
        </authorList>
    </citation>
    <scope>NUCLEOTIDE SEQUENCE [LARGE SCALE GENOMIC DNA]</scope>
    <source>
        <strain evidence="14">SpSt-788</strain>
    </source>
</reference>
<evidence type="ECO:0000259" key="11">
    <source>
        <dbReference type="PROSITE" id="PS50111"/>
    </source>
</evidence>
<dbReference type="Pfam" id="PF00015">
    <property type="entry name" value="MCPsignal"/>
    <property type="match status" value="1"/>
</dbReference>
<keyword evidence="3" id="KW-0997">Cell inner membrane</keyword>
<dbReference type="Pfam" id="PF08269">
    <property type="entry name" value="dCache_2"/>
    <property type="match status" value="1"/>
</dbReference>
<dbReference type="Gene3D" id="1.10.287.950">
    <property type="entry name" value="Methyl-accepting chemotaxis protein"/>
    <property type="match status" value="1"/>
</dbReference>
<feature type="transmembrane region" description="Helical" evidence="10">
    <location>
        <begin position="217"/>
        <end position="236"/>
    </location>
</feature>
<name>A0A7C4AJR4_9BACT</name>
<dbReference type="SMART" id="SM00304">
    <property type="entry name" value="HAMP"/>
    <property type="match status" value="1"/>
</dbReference>
<feature type="domain" description="Methyl-accepting transducer" evidence="11">
    <location>
        <begin position="294"/>
        <end position="530"/>
    </location>
</feature>
<evidence type="ECO:0000256" key="5">
    <source>
        <dbReference type="ARBA" id="ARBA00022989"/>
    </source>
</evidence>
<evidence type="ECO:0000256" key="1">
    <source>
        <dbReference type="ARBA" id="ARBA00004429"/>
    </source>
</evidence>
<dbReference type="InterPro" id="IPR003660">
    <property type="entry name" value="HAMP_dom"/>
</dbReference>
<evidence type="ECO:0000256" key="7">
    <source>
        <dbReference type="ARBA" id="ARBA00023224"/>
    </source>
</evidence>
<evidence type="ECO:0000256" key="4">
    <source>
        <dbReference type="ARBA" id="ARBA00022692"/>
    </source>
</evidence>
<accession>A0A7C4AJR4</accession>
<dbReference type="PRINTS" id="PR00260">
    <property type="entry name" value="CHEMTRNSDUCR"/>
</dbReference>
<evidence type="ECO:0000259" key="12">
    <source>
        <dbReference type="PROSITE" id="PS50192"/>
    </source>
</evidence>
<protein>
    <submittedName>
        <fullName evidence="14">Methyl-accepting chemotaxis protein</fullName>
    </submittedName>
</protein>
<evidence type="ECO:0000256" key="9">
    <source>
        <dbReference type="PROSITE-ProRule" id="PRU00284"/>
    </source>
</evidence>
<keyword evidence="5 10" id="KW-1133">Transmembrane helix</keyword>
<dbReference type="GO" id="GO:0005886">
    <property type="term" value="C:plasma membrane"/>
    <property type="evidence" value="ECO:0007669"/>
    <property type="project" value="UniProtKB-SubCell"/>
</dbReference>
<feature type="transmembrane region" description="Helical" evidence="10">
    <location>
        <begin position="12"/>
        <end position="34"/>
    </location>
</feature>
<dbReference type="PANTHER" id="PTHR32089:SF112">
    <property type="entry name" value="LYSOZYME-LIKE PROTEIN-RELATED"/>
    <property type="match status" value="1"/>
</dbReference>
<dbReference type="PROSITE" id="PS50885">
    <property type="entry name" value="HAMP"/>
    <property type="match status" value="1"/>
</dbReference>
<dbReference type="InterPro" id="IPR000727">
    <property type="entry name" value="T_SNARE_dom"/>
</dbReference>
<comment type="subcellular location">
    <subcellularLocation>
        <location evidence="1">Cell inner membrane</location>
        <topology evidence="1">Multi-pass membrane protein</topology>
    </subcellularLocation>
</comment>
<dbReference type="SMART" id="SM00283">
    <property type="entry name" value="MA"/>
    <property type="match status" value="1"/>
</dbReference>
<evidence type="ECO:0000256" key="8">
    <source>
        <dbReference type="ARBA" id="ARBA00029447"/>
    </source>
</evidence>
<keyword evidence="2" id="KW-1003">Cell membrane</keyword>
<organism evidence="14">
    <name type="scientific">Thermodesulfovibrio aggregans</name>
    <dbReference type="NCBI Taxonomy" id="86166"/>
    <lineage>
        <taxon>Bacteria</taxon>
        <taxon>Pseudomonadati</taxon>
        <taxon>Nitrospirota</taxon>
        <taxon>Thermodesulfovibrionia</taxon>
        <taxon>Thermodesulfovibrionales</taxon>
        <taxon>Thermodesulfovibrionaceae</taxon>
        <taxon>Thermodesulfovibrio</taxon>
    </lineage>
</organism>
<dbReference type="FunFam" id="1.10.287.950:FF:000001">
    <property type="entry name" value="Methyl-accepting chemotaxis sensory transducer"/>
    <property type="match status" value="1"/>
</dbReference>
<evidence type="ECO:0000313" key="14">
    <source>
        <dbReference type="EMBL" id="HGG99673.1"/>
    </source>
</evidence>
<keyword evidence="7 9" id="KW-0807">Transducer</keyword>
<evidence type="ECO:0000256" key="2">
    <source>
        <dbReference type="ARBA" id="ARBA00022475"/>
    </source>
</evidence>
<dbReference type="PROSITE" id="PS50111">
    <property type="entry name" value="CHEMOTAXIS_TRANSDUC_2"/>
    <property type="match status" value="1"/>
</dbReference>
<dbReference type="InterPro" id="IPR004010">
    <property type="entry name" value="Double_Cache_2"/>
</dbReference>
<evidence type="ECO:0000256" key="3">
    <source>
        <dbReference type="ARBA" id="ARBA00022519"/>
    </source>
</evidence>